<dbReference type="InterPro" id="IPR011990">
    <property type="entry name" value="TPR-like_helical_dom_sf"/>
</dbReference>
<feature type="repeat" description="TPR" evidence="1">
    <location>
        <begin position="22"/>
        <end position="55"/>
    </location>
</feature>
<dbReference type="Proteomes" id="UP000789759">
    <property type="component" value="Unassembled WGS sequence"/>
</dbReference>
<dbReference type="SMART" id="SM00028">
    <property type="entry name" value="TPR"/>
    <property type="match status" value="1"/>
</dbReference>
<dbReference type="PROSITE" id="PS50005">
    <property type="entry name" value="TPR"/>
    <property type="match status" value="1"/>
</dbReference>
<dbReference type="Gene3D" id="1.25.40.10">
    <property type="entry name" value="Tetratricopeptide repeat domain"/>
    <property type="match status" value="1"/>
</dbReference>
<comment type="caution">
    <text evidence="2">The sequence shown here is derived from an EMBL/GenBank/DDBJ whole genome shotgun (WGS) entry which is preliminary data.</text>
</comment>
<keyword evidence="1" id="KW-0802">TPR repeat</keyword>
<dbReference type="Pfam" id="PF00515">
    <property type="entry name" value="TPR_1"/>
    <property type="match status" value="1"/>
</dbReference>
<reference evidence="2" key="1">
    <citation type="submission" date="2021-06" db="EMBL/GenBank/DDBJ databases">
        <authorList>
            <person name="Kallberg Y."/>
            <person name="Tangrot J."/>
            <person name="Rosling A."/>
        </authorList>
    </citation>
    <scope>NUCLEOTIDE SEQUENCE</scope>
    <source>
        <strain evidence="2">FL966</strain>
    </source>
</reference>
<dbReference type="InterPro" id="IPR019734">
    <property type="entry name" value="TPR_rpt"/>
</dbReference>
<dbReference type="SUPFAM" id="SSF48452">
    <property type="entry name" value="TPR-like"/>
    <property type="match status" value="1"/>
</dbReference>
<evidence type="ECO:0000256" key="1">
    <source>
        <dbReference type="PROSITE-ProRule" id="PRU00339"/>
    </source>
</evidence>
<keyword evidence="3" id="KW-1185">Reference proteome</keyword>
<evidence type="ECO:0000313" key="2">
    <source>
        <dbReference type="EMBL" id="CAG8586095.1"/>
    </source>
</evidence>
<proteinExistence type="predicted"/>
<organism evidence="2 3">
    <name type="scientific">Cetraspora pellucida</name>
    <dbReference type="NCBI Taxonomy" id="1433469"/>
    <lineage>
        <taxon>Eukaryota</taxon>
        <taxon>Fungi</taxon>
        <taxon>Fungi incertae sedis</taxon>
        <taxon>Mucoromycota</taxon>
        <taxon>Glomeromycotina</taxon>
        <taxon>Glomeromycetes</taxon>
        <taxon>Diversisporales</taxon>
        <taxon>Gigasporaceae</taxon>
        <taxon>Cetraspora</taxon>
    </lineage>
</organism>
<evidence type="ECO:0000313" key="3">
    <source>
        <dbReference type="Proteomes" id="UP000789759"/>
    </source>
</evidence>
<gene>
    <name evidence="2" type="ORF">CPELLU_LOCUS6320</name>
</gene>
<accession>A0A9N9G965</accession>
<dbReference type="OrthoDB" id="1926212at2759"/>
<dbReference type="EMBL" id="CAJVQA010003883">
    <property type="protein sequence ID" value="CAG8586095.1"/>
    <property type="molecule type" value="Genomic_DNA"/>
</dbReference>
<name>A0A9N9G965_9GLOM</name>
<protein>
    <submittedName>
        <fullName evidence="2">24606_t:CDS:1</fullName>
    </submittedName>
</protein>
<dbReference type="AlphaFoldDB" id="A0A9N9G965"/>
<feature type="non-terminal residue" evidence="2">
    <location>
        <position position="81"/>
    </location>
</feature>
<sequence>MGKLQETLADFNLALDNNPKNTLTLTNRGDLYRQMGRYDEAIIDLNESLIIRSDNTEVLNNNETIPSRFGTCEKCKRFNSG</sequence>